<dbReference type="PANTHER" id="PTHR10629:SF52">
    <property type="entry name" value="DNA (CYTOSINE-5)-METHYLTRANSFERASE 1"/>
    <property type="match status" value="1"/>
</dbReference>
<dbReference type="InterPro" id="IPR029063">
    <property type="entry name" value="SAM-dependent_MTases_sf"/>
</dbReference>
<keyword evidence="3" id="KW-0808">Transferase</keyword>
<keyword evidence="2 6" id="KW-0489">Methyltransferase</keyword>
<dbReference type="PANTHER" id="PTHR10629">
    <property type="entry name" value="CYTOSINE-SPECIFIC METHYLTRANSFERASE"/>
    <property type="match status" value="1"/>
</dbReference>
<dbReference type="EMBL" id="AFGF01000107">
    <property type="protein sequence ID" value="EGO63563.1"/>
    <property type="molecule type" value="Genomic_DNA"/>
</dbReference>
<evidence type="ECO:0000256" key="3">
    <source>
        <dbReference type="ARBA" id="ARBA00022679"/>
    </source>
</evidence>
<comment type="caution">
    <text evidence="6">The sequence shown here is derived from an EMBL/GenBank/DDBJ whole genome shotgun (WGS) entry which is preliminary data.</text>
</comment>
<dbReference type="GO" id="GO:0003677">
    <property type="term" value="F:DNA binding"/>
    <property type="evidence" value="ECO:0007669"/>
    <property type="project" value="TreeGrafter"/>
</dbReference>
<keyword evidence="7" id="KW-1185">Reference proteome</keyword>
<dbReference type="Gene3D" id="3.90.120.10">
    <property type="entry name" value="DNA Methylase, subunit A, domain 2"/>
    <property type="match status" value="2"/>
</dbReference>
<dbReference type="RefSeq" id="WP_004096206.1">
    <property type="nucleotide sequence ID" value="NZ_AFGF01000107.1"/>
</dbReference>
<dbReference type="GO" id="GO:0003886">
    <property type="term" value="F:DNA (cytosine-5-)-methyltransferase activity"/>
    <property type="evidence" value="ECO:0007669"/>
    <property type="project" value="UniProtKB-EC"/>
</dbReference>
<dbReference type="GO" id="GO:0044027">
    <property type="term" value="P:negative regulation of gene expression via chromosomal CpG island methylation"/>
    <property type="evidence" value="ECO:0007669"/>
    <property type="project" value="TreeGrafter"/>
</dbReference>
<dbReference type="EC" id="2.1.1.37" evidence="1"/>
<dbReference type="GO" id="GO:0032259">
    <property type="term" value="P:methylation"/>
    <property type="evidence" value="ECO:0007669"/>
    <property type="project" value="UniProtKB-KW"/>
</dbReference>
<dbReference type="STRING" id="1009370.ALO_12676"/>
<evidence type="ECO:0000313" key="6">
    <source>
        <dbReference type="EMBL" id="EGO63563.1"/>
    </source>
</evidence>
<evidence type="ECO:0000313" key="7">
    <source>
        <dbReference type="Proteomes" id="UP000003240"/>
    </source>
</evidence>
<evidence type="ECO:0000256" key="5">
    <source>
        <dbReference type="ARBA" id="ARBA00022747"/>
    </source>
</evidence>
<evidence type="ECO:0000256" key="4">
    <source>
        <dbReference type="ARBA" id="ARBA00022691"/>
    </source>
</evidence>
<dbReference type="Gene3D" id="3.40.50.150">
    <property type="entry name" value="Vaccinia Virus protein VP39"/>
    <property type="match status" value="1"/>
</dbReference>
<name>F7NKC2_9FIRM</name>
<proteinExistence type="predicted"/>
<dbReference type="InterPro" id="IPR001525">
    <property type="entry name" value="C5_MeTfrase"/>
</dbReference>
<dbReference type="Pfam" id="PF00145">
    <property type="entry name" value="DNA_methylase"/>
    <property type="match status" value="1"/>
</dbReference>
<keyword evidence="5" id="KW-0680">Restriction system</keyword>
<organism evidence="6 7">
    <name type="scientific">Acetonema longum DSM 6540</name>
    <dbReference type="NCBI Taxonomy" id="1009370"/>
    <lineage>
        <taxon>Bacteria</taxon>
        <taxon>Bacillati</taxon>
        <taxon>Bacillota</taxon>
        <taxon>Negativicutes</taxon>
        <taxon>Acetonemataceae</taxon>
        <taxon>Acetonema</taxon>
    </lineage>
</organism>
<evidence type="ECO:0000256" key="2">
    <source>
        <dbReference type="ARBA" id="ARBA00022603"/>
    </source>
</evidence>
<dbReference type="REBASE" id="39488">
    <property type="entry name" value="M.Alo6540ORF12676P"/>
</dbReference>
<dbReference type="eggNOG" id="COG0270">
    <property type="taxonomic scope" value="Bacteria"/>
</dbReference>
<dbReference type="AlphaFoldDB" id="F7NKC2"/>
<dbReference type="Proteomes" id="UP000003240">
    <property type="component" value="Unassembled WGS sequence"/>
</dbReference>
<dbReference type="InterPro" id="IPR050390">
    <property type="entry name" value="C5-Methyltransferase"/>
</dbReference>
<sequence length="638" mass="70504">MLRAQIYENKVIHLCCGAGMAAFGMQKSIGEYKGAVGRFRTLKGFDVDPLACEDFEMMTGAPAVRMDFFSWQDYIDFHGKEPPEGWREVTPDDIYEATGGEYPDTVFISGPCKGFSGLLPRKAAESKKYQALNRLTLRCIYLTLKAFELNLPGIIIFENVPRIRTRGAELLKEIRRMLKSFGYEIVHKENEIHDCGEIGGLGQSRKRFLLLARQPDKVPAFVYKPPKLPLKTVGDIIGPMPLPDDPAAGPMHRMPRLQWKTWVRLALIPAGGDWRDLQNINPEQYRIEHEPRKSTFGVMDWEEPSGTVTGNMRPGGSTAAAIPDPRMTLNADSTHKTIYRVSRYDEPANTVTGAFRPNNGATVIPDPRLQACEGKHPAVYRVVKFDETGPCVTGTRFGSGAPAISDPRFNCKMYPDSYGVQKWDESGVTIRGNMQVMASRASISDPRITREKGFSNKYQVGEWDKHATTVTGIQDIQAGAQSIPDPRFGCTVRNGTMGVTQWDEPAKTVIGSADVHAGTAAVADPRIPADNESGVYVIIAEDGTWHRPLTTLELAALQSIPLTMPDGSPLVLAGKSDARWREAIGNAVPPAAAQAMGNQILVAWMAGKLGWEWELSNQEIWVKQDEESAIERGLLCRS</sequence>
<dbReference type="SUPFAM" id="SSF53335">
    <property type="entry name" value="S-adenosyl-L-methionine-dependent methyltransferases"/>
    <property type="match status" value="1"/>
</dbReference>
<keyword evidence="4" id="KW-0949">S-adenosyl-L-methionine</keyword>
<evidence type="ECO:0000256" key="1">
    <source>
        <dbReference type="ARBA" id="ARBA00011975"/>
    </source>
</evidence>
<dbReference type="GO" id="GO:0009307">
    <property type="term" value="P:DNA restriction-modification system"/>
    <property type="evidence" value="ECO:0007669"/>
    <property type="project" value="UniProtKB-KW"/>
</dbReference>
<accession>F7NKC2</accession>
<gene>
    <name evidence="6" type="ORF">ALO_12676</name>
</gene>
<reference evidence="6 7" key="1">
    <citation type="journal article" date="2011" name="EMBO J.">
        <title>Structural diversity of bacterial flagellar motors.</title>
        <authorList>
            <person name="Chen S."/>
            <person name="Beeby M."/>
            <person name="Murphy G.E."/>
            <person name="Leadbetter J.R."/>
            <person name="Hendrixson D.R."/>
            <person name="Briegel A."/>
            <person name="Li Z."/>
            <person name="Shi J."/>
            <person name="Tocheva E.I."/>
            <person name="Muller A."/>
            <person name="Dobro M.J."/>
            <person name="Jensen G.J."/>
        </authorList>
    </citation>
    <scope>NUCLEOTIDE SEQUENCE [LARGE SCALE GENOMIC DNA]</scope>
    <source>
        <strain evidence="6 7">DSM 6540</strain>
    </source>
</reference>
<protein>
    <recommendedName>
        <fullName evidence="1">DNA (cytosine-5-)-methyltransferase</fullName>
        <ecNumber evidence="1">2.1.1.37</ecNumber>
    </recommendedName>
</protein>